<dbReference type="Proteomes" id="UP000759131">
    <property type="component" value="Unassembled WGS sequence"/>
</dbReference>
<evidence type="ECO:0000256" key="5">
    <source>
        <dbReference type="ARBA" id="ARBA00022771"/>
    </source>
</evidence>
<dbReference type="OrthoDB" id="6505132at2759"/>
<evidence type="ECO:0000256" key="4">
    <source>
        <dbReference type="ARBA" id="ARBA00022737"/>
    </source>
</evidence>
<evidence type="ECO:0000256" key="7">
    <source>
        <dbReference type="ARBA" id="ARBA00023015"/>
    </source>
</evidence>
<keyword evidence="5 11" id="KW-0863">Zinc-finger</keyword>
<dbReference type="GO" id="GO:0005634">
    <property type="term" value="C:nucleus"/>
    <property type="evidence" value="ECO:0007669"/>
    <property type="project" value="UniProtKB-SubCell"/>
</dbReference>
<keyword evidence="4" id="KW-0677">Repeat</keyword>
<dbReference type="InterPro" id="IPR013087">
    <property type="entry name" value="Znf_C2H2_type"/>
</dbReference>
<evidence type="ECO:0000256" key="2">
    <source>
        <dbReference type="ARBA" id="ARBA00006991"/>
    </source>
</evidence>
<dbReference type="PROSITE" id="PS00028">
    <property type="entry name" value="ZINC_FINGER_C2H2_1"/>
    <property type="match status" value="2"/>
</dbReference>
<dbReference type="SUPFAM" id="SSF57667">
    <property type="entry name" value="beta-beta-alpha zinc fingers"/>
    <property type="match status" value="2"/>
</dbReference>
<evidence type="ECO:0000256" key="3">
    <source>
        <dbReference type="ARBA" id="ARBA00022723"/>
    </source>
</evidence>
<dbReference type="PANTHER" id="PTHR24379">
    <property type="entry name" value="KRAB AND ZINC FINGER DOMAIN-CONTAINING"/>
    <property type="match status" value="1"/>
</dbReference>
<keyword evidence="10" id="KW-0539">Nucleus</keyword>
<proteinExistence type="inferred from homology"/>
<dbReference type="PANTHER" id="PTHR24379:SF121">
    <property type="entry name" value="C2H2-TYPE DOMAIN-CONTAINING PROTEIN"/>
    <property type="match status" value="1"/>
</dbReference>
<evidence type="ECO:0000256" key="10">
    <source>
        <dbReference type="ARBA" id="ARBA00023242"/>
    </source>
</evidence>
<evidence type="ECO:0000313" key="14">
    <source>
        <dbReference type="EMBL" id="CAD7621692.1"/>
    </source>
</evidence>
<keyword evidence="8" id="KW-0238">DNA-binding</keyword>
<dbReference type="GO" id="GO:0008270">
    <property type="term" value="F:zinc ion binding"/>
    <property type="evidence" value="ECO:0007669"/>
    <property type="project" value="UniProtKB-KW"/>
</dbReference>
<feature type="compositionally biased region" description="Basic and acidic residues" evidence="12">
    <location>
        <begin position="1"/>
        <end position="17"/>
    </location>
</feature>
<gene>
    <name evidence="14" type="ORF">OSB1V03_LOCUS2163</name>
</gene>
<evidence type="ECO:0000256" key="8">
    <source>
        <dbReference type="ARBA" id="ARBA00023125"/>
    </source>
</evidence>
<evidence type="ECO:0000313" key="15">
    <source>
        <dbReference type="Proteomes" id="UP000759131"/>
    </source>
</evidence>
<organism evidence="14">
    <name type="scientific">Medioppia subpectinata</name>
    <dbReference type="NCBI Taxonomy" id="1979941"/>
    <lineage>
        <taxon>Eukaryota</taxon>
        <taxon>Metazoa</taxon>
        <taxon>Ecdysozoa</taxon>
        <taxon>Arthropoda</taxon>
        <taxon>Chelicerata</taxon>
        <taxon>Arachnida</taxon>
        <taxon>Acari</taxon>
        <taxon>Acariformes</taxon>
        <taxon>Sarcoptiformes</taxon>
        <taxon>Oribatida</taxon>
        <taxon>Brachypylina</taxon>
        <taxon>Oppioidea</taxon>
        <taxon>Oppiidae</taxon>
        <taxon>Medioppia</taxon>
    </lineage>
</organism>
<dbReference type="AlphaFoldDB" id="A0A7R9KFA6"/>
<protein>
    <recommendedName>
        <fullName evidence="13">C2H2-type domain-containing protein</fullName>
    </recommendedName>
</protein>
<evidence type="ECO:0000256" key="6">
    <source>
        <dbReference type="ARBA" id="ARBA00022833"/>
    </source>
</evidence>
<accession>A0A7R9KFA6</accession>
<keyword evidence="9" id="KW-0804">Transcription</keyword>
<evidence type="ECO:0000256" key="9">
    <source>
        <dbReference type="ARBA" id="ARBA00023163"/>
    </source>
</evidence>
<name>A0A7R9KFA6_9ACAR</name>
<reference evidence="14" key="1">
    <citation type="submission" date="2020-11" db="EMBL/GenBank/DDBJ databases">
        <authorList>
            <person name="Tran Van P."/>
        </authorList>
    </citation>
    <scope>NUCLEOTIDE SEQUENCE</scope>
</reference>
<comment type="similarity">
    <text evidence="2">Belongs to the krueppel C2H2-type zinc-finger protein family.</text>
</comment>
<evidence type="ECO:0000256" key="12">
    <source>
        <dbReference type="SAM" id="MobiDB-lite"/>
    </source>
</evidence>
<sequence length="235" mass="26789">MEDNEALREEEDAHNFDGEEYESMANSGSDINPNDFLETKLRCHGAFFSSYNPRLGVVEKPVKRNEACRPLVGPDGKFLYPCSYCNKTFCSLSDLNRHMNFHEDVRPFKCEFCEYQSRTNSQLKVHMMRHAGIKQYLCQICAYNGVTQSDLNRHCKTRSHALRSANICPLCSLGFSTQTLLDDHILKFHEMSESSDCSDKTNKTSNLALKTSTPQPNNNELSFSSKSFSVKEILN</sequence>
<evidence type="ECO:0000259" key="13">
    <source>
        <dbReference type="PROSITE" id="PS50157"/>
    </source>
</evidence>
<keyword evidence="6" id="KW-0862">Zinc</keyword>
<dbReference type="EMBL" id="CAJPIZ010000718">
    <property type="protein sequence ID" value="CAG2102122.1"/>
    <property type="molecule type" value="Genomic_DNA"/>
</dbReference>
<feature type="region of interest" description="Disordered" evidence="12">
    <location>
        <begin position="1"/>
        <end position="29"/>
    </location>
</feature>
<dbReference type="PROSITE" id="PS50157">
    <property type="entry name" value="ZINC_FINGER_C2H2_2"/>
    <property type="match status" value="2"/>
</dbReference>
<dbReference type="EMBL" id="OC855293">
    <property type="protein sequence ID" value="CAD7621692.1"/>
    <property type="molecule type" value="Genomic_DNA"/>
</dbReference>
<dbReference type="GO" id="GO:0003677">
    <property type="term" value="F:DNA binding"/>
    <property type="evidence" value="ECO:0007669"/>
    <property type="project" value="UniProtKB-KW"/>
</dbReference>
<evidence type="ECO:0000256" key="1">
    <source>
        <dbReference type="ARBA" id="ARBA00004123"/>
    </source>
</evidence>
<keyword evidence="3" id="KW-0479">Metal-binding</keyword>
<comment type="subcellular location">
    <subcellularLocation>
        <location evidence="1">Nucleus</location>
    </subcellularLocation>
</comment>
<dbReference type="InterPro" id="IPR036236">
    <property type="entry name" value="Znf_C2H2_sf"/>
</dbReference>
<dbReference type="FunFam" id="3.30.160.60:FF:000075">
    <property type="entry name" value="Putative zinc finger protein 536"/>
    <property type="match status" value="1"/>
</dbReference>
<keyword evidence="15" id="KW-1185">Reference proteome</keyword>
<feature type="domain" description="C2H2-type" evidence="13">
    <location>
        <begin position="108"/>
        <end position="135"/>
    </location>
</feature>
<keyword evidence="7" id="KW-0805">Transcription regulation</keyword>
<dbReference type="SMART" id="SM00355">
    <property type="entry name" value="ZnF_C2H2"/>
    <property type="match status" value="4"/>
</dbReference>
<evidence type="ECO:0000256" key="11">
    <source>
        <dbReference type="PROSITE-ProRule" id="PRU00042"/>
    </source>
</evidence>
<dbReference type="Pfam" id="PF00096">
    <property type="entry name" value="zf-C2H2"/>
    <property type="match status" value="2"/>
</dbReference>
<dbReference type="Gene3D" id="3.30.160.60">
    <property type="entry name" value="Classic Zinc Finger"/>
    <property type="match status" value="3"/>
</dbReference>
<feature type="domain" description="C2H2-type" evidence="13">
    <location>
        <begin position="80"/>
        <end position="107"/>
    </location>
</feature>